<dbReference type="InterPro" id="IPR006311">
    <property type="entry name" value="TAT_signal"/>
</dbReference>
<dbReference type="EMBL" id="LT629692">
    <property type="protein sequence ID" value="SDH63346.1"/>
    <property type="molecule type" value="Genomic_DNA"/>
</dbReference>
<evidence type="ECO:0000313" key="2">
    <source>
        <dbReference type="Proteomes" id="UP000199009"/>
    </source>
</evidence>
<proteinExistence type="predicted"/>
<dbReference type="STRING" id="370764.SAMN04489810_3498"/>
<gene>
    <name evidence="1" type="ORF">SAMN04489810_3498</name>
</gene>
<dbReference type="OrthoDB" id="4965218at2"/>
<reference evidence="1 2" key="1">
    <citation type="submission" date="2016-10" db="EMBL/GenBank/DDBJ databases">
        <authorList>
            <person name="de Groot N.N."/>
        </authorList>
    </citation>
    <scope>NUCLEOTIDE SEQUENCE [LARGE SCALE GENOMIC DNA]</scope>
    <source>
        <strain evidence="1 2">DSM 23142</strain>
    </source>
</reference>
<protein>
    <submittedName>
        <fullName evidence="1">Uncharacterized protein</fullName>
    </submittedName>
</protein>
<keyword evidence="2" id="KW-1185">Reference proteome</keyword>
<dbReference type="PROSITE" id="PS51318">
    <property type="entry name" value="TAT"/>
    <property type="match status" value="1"/>
</dbReference>
<dbReference type="Proteomes" id="UP000199009">
    <property type="component" value="Chromosome I"/>
</dbReference>
<sequence length="213" mass="21486">MTDLESRPESTPSKTFSRRSVMKTAAWSVPVIAATAAMPLAAASVSNANLTWTGITGSLLSLRVLDSATVVTAALAPTLPTQLTLTNGAGAIANQSASVSIVVDRPGGINITVGRARGFGVYSFNGAPTPAGSRTSTYQIVGFPRTTYTTTTTVNVASNGTFSIPVVWGLAGTNTGINISALANFPVTATVVVGGRTLTATSTISVPVGAGLL</sequence>
<accession>A0A1G8E050</accession>
<evidence type="ECO:0000313" key="1">
    <source>
        <dbReference type="EMBL" id="SDH63346.1"/>
    </source>
</evidence>
<dbReference type="AlphaFoldDB" id="A0A1G8E050"/>
<dbReference type="RefSeq" id="WP_091492908.1">
    <property type="nucleotide sequence ID" value="NZ_LT629692.1"/>
</dbReference>
<organism evidence="1 2">
    <name type="scientific">Microbacterium pygmaeum</name>
    <dbReference type="NCBI Taxonomy" id="370764"/>
    <lineage>
        <taxon>Bacteria</taxon>
        <taxon>Bacillati</taxon>
        <taxon>Actinomycetota</taxon>
        <taxon>Actinomycetes</taxon>
        <taxon>Micrococcales</taxon>
        <taxon>Microbacteriaceae</taxon>
        <taxon>Microbacterium</taxon>
    </lineage>
</organism>
<name>A0A1G8E050_9MICO</name>